<dbReference type="GO" id="GO:0140359">
    <property type="term" value="F:ABC-type transporter activity"/>
    <property type="evidence" value="ECO:0007669"/>
    <property type="project" value="InterPro"/>
</dbReference>
<feature type="transmembrane region" description="Helical" evidence="1">
    <location>
        <begin position="246"/>
        <end position="268"/>
    </location>
</feature>
<dbReference type="Pfam" id="PF12679">
    <property type="entry name" value="ABC2_membrane_2"/>
    <property type="match status" value="1"/>
</dbReference>
<gene>
    <name evidence="2" type="ORF">FCL40_11385</name>
</gene>
<reference evidence="2 3" key="1">
    <citation type="submission" date="2019-04" db="EMBL/GenBank/DDBJ databases">
        <authorList>
            <person name="Hwang J.C."/>
        </authorList>
    </citation>
    <scope>NUCLEOTIDE SEQUENCE [LARGE SCALE GENOMIC DNA]</scope>
    <source>
        <strain evidence="2 3">IMCC35001</strain>
    </source>
</reference>
<dbReference type="AlphaFoldDB" id="A0A4U1BEJ1"/>
<feature type="transmembrane region" description="Helical" evidence="1">
    <location>
        <begin position="21"/>
        <end position="43"/>
    </location>
</feature>
<keyword evidence="1" id="KW-0472">Membrane</keyword>
<keyword evidence="1" id="KW-0812">Transmembrane</keyword>
<keyword evidence="3" id="KW-1185">Reference proteome</keyword>
<name>A0A4U1BEJ1_9GAMM</name>
<feature type="transmembrane region" description="Helical" evidence="1">
    <location>
        <begin position="55"/>
        <end position="74"/>
    </location>
</feature>
<proteinExistence type="predicted"/>
<accession>A0A4U1BEJ1</accession>
<dbReference type="EMBL" id="SWCI01000006">
    <property type="protein sequence ID" value="TKB48744.1"/>
    <property type="molecule type" value="Genomic_DNA"/>
</dbReference>
<sequence>MLNPVALVAHKEFIDGFRHRWVVFASLSFALLSLAVAFLGSAVSGQLSTPQLAPTISALATLAALVIPLLAVLLGHDSFVGELEGGTLLLLLSYPISRWQLLLGKFLGQGAVLATTCLVGFGVTAVALGFVVGTDQLLELTAAFGLFIFSAALLACTFLLVSYLVSLAVSTKGRAMAICLLLWFVLVLLYDLVLLGLIVAEGSESWVRALMMANPVDLFRLANLVFVEHQSVTGVLSLVTSHNSNLWLMLLLMLAWSGAGLFAGWQIFKRKRV</sequence>
<dbReference type="GO" id="GO:0005886">
    <property type="term" value="C:plasma membrane"/>
    <property type="evidence" value="ECO:0007669"/>
    <property type="project" value="UniProtKB-SubCell"/>
</dbReference>
<dbReference type="Proteomes" id="UP000305674">
    <property type="component" value="Unassembled WGS sequence"/>
</dbReference>
<feature type="transmembrane region" description="Helical" evidence="1">
    <location>
        <begin position="106"/>
        <end position="132"/>
    </location>
</feature>
<dbReference type="OrthoDB" id="9805862at2"/>
<keyword evidence="1" id="KW-1133">Transmembrane helix</keyword>
<organism evidence="2 3">
    <name type="scientific">Ferrimonas sediminicola</name>
    <dbReference type="NCBI Taxonomy" id="2569538"/>
    <lineage>
        <taxon>Bacteria</taxon>
        <taxon>Pseudomonadati</taxon>
        <taxon>Pseudomonadota</taxon>
        <taxon>Gammaproteobacteria</taxon>
        <taxon>Alteromonadales</taxon>
        <taxon>Ferrimonadaceae</taxon>
        <taxon>Ferrimonas</taxon>
    </lineage>
</organism>
<dbReference type="PANTHER" id="PTHR43471:SF1">
    <property type="entry name" value="ABC TRANSPORTER PERMEASE PROTEIN NOSY-RELATED"/>
    <property type="match status" value="1"/>
</dbReference>
<dbReference type="RefSeq" id="WP_136853421.1">
    <property type="nucleotide sequence ID" value="NZ_SWCI01000006.1"/>
</dbReference>
<protein>
    <submittedName>
        <fullName evidence="2">ABC transporter permease</fullName>
    </submittedName>
</protein>
<dbReference type="PANTHER" id="PTHR43471">
    <property type="entry name" value="ABC TRANSPORTER PERMEASE"/>
    <property type="match status" value="1"/>
</dbReference>
<feature type="transmembrane region" description="Helical" evidence="1">
    <location>
        <begin position="177"/>
        <end position="200"/>
    </location>
</feature>
<evidence type="ECO:0000313" key="3">
    <source>
        <dbReference type="Proteomes" id="UP000305674"/>
    </source>
</evidence>
<evidence type="ECO:0000256" key="1">
    <source>
        <dbReference type="SAM" id="Phobius"/>
    </source>
</evidence>
<comment type="caution">
    <text evidence="2">The sequence shown here is derived from an EMBL/GenBank/DDBJ whole genome shotgun (WGS) entry which is preliminary data.</text>
</comment>
<evidence type="ECO:0000313" key="2">
    <source>
        <dbReference type="EMBL" id="TKB48744.1"/>
    </source>
</evidence>
<feature type="transmembrane region" description="Helical" evidence="1">
    <location>
        <begin position="144"/>
        <end position="165"/>
    </location>
</feature>